<keyword evidence="10" id="KW-1185">Reference proteome</keyword>
<comment type="subcellular location">
    <subcellularLocation>
        <location evidence="1 4">Nucleus</location>
    </subcellularLocation>
</comment>
<dbReference type="AlphaFoldDB" id="A0A8H3V634"/>
<dbReference type="Pfam" id="PF11705">
    <property type="entry name" value="RNA_pol_3_Rpc31"/>
    <property type="match status" value="1"/>
</dbReference>
<comment type="subunit">
    <text evidence="4">Component of the RNA polymerase III (Pol III) complex.</text>
</comment>
<keyword evidence="3 4" id="KW-0539">Nucleus</keyword>
<dbReference type="GO" id="GO:0006383">
    <property type="term" value="P:transcription by RNA polymerase III"/>
    <property type="evidence" value="ECO:0007669"/>
    <property type="project" value="UniProtKB-UniRule"/>
</dbReference>
<evidence type="ECO:0000256" key="3">
    <source>
        <dbReference type="ARBA" id="ARBA00023242"/>
    </source>
</evidence>
<comment type="function">
    <text evidence="4">DNA-dependent RNA polymerase catalyzes the transcription of DNA into RNA using the four ribonucleoside triphosphates as substrates. Specific peripheric component of RNA polymerase III which synthesizes small RNAs, such as 5S rRNA and tRNAs.</text>
</comment>
<dbReference type="PANTHER" id="PTHR15367">
    <property type="entry name" value="DNA-DIRECTED RNA POLYMERASE III"/>
    <property type="match status" value="1"/>
</dbReference>
<comment type="caution">
    <text evidence="7">The sequence shown here is derived from an EMBL/GenBank/DDBJ whole genome shotgun (WGS) entry which is preliminary data.</text>
</comment>
<evidence type="ECO:0000313" key="8">
    <source>
        <dbReference type="EMBL" id="KAE9986695.1"/>
    </source>
</evidence>
<organism evidence="7 10">
    <name type="scientific">Venturia inaequalis</name>
    <name type="common">Apple scab fungus</name>
    <dbReference type="NCBI Taxonomy" id="5025"/>
    <lineage>
        <taxon>Eukaryota</taxon>
        <taxon>Fungi</taxon>
        <taxon>Dikarya</taxon>
        <taxon>Ascomycota</taxon>
        <taxon>Pezizomycotina</taxon>
        <taxon>Dothideomycetes</taxon>
        <taxon>Pleosporomycetidae</taxon>
        <taxon>Venturiales</taxon>
        <taxon>Venturiaceae</taxon>
        <taxon>Venturia</taxon>
    </lineage>
</organism>
<reference evidence="7 10" key="1">
    <citation type="submission" date="2019-07" db="EMBL/GenBank/DDBJ databases">
        <title>Venturia inaequalis Genome Resource.</title>
        <authorList>
            <person name="Lichtner F.J."/>
        </authorList>
    </citation>
    <scope>NUCLEOTIDE SEQUENCE [LARGE SCALE GENOMIC DNA]</scope>
    <source>
        <strain evidence="8 9">120213</strain>
        <strain evidence="6">Bline_iso_100314</strain>
        <strain evidence="7 10">DMI_063113</strain>
    </source>
</reference>
<evidence type="ECO:0000313" key="10">
    <source>
        <dbReference type="Proteomes" id="UP000490939"/>
    </source>
</evidence>
<evidence type="ECO:0000256" key="1">
    <source>
        <dbReference type="ARBA" id="ARBA00004123"/>
    </source>
</evidence>
<evidence type="ECO:0000256" key="5">
    <source>
        <dbReference type="SAM" id="MobiDB-lite"/>
    </source>
</evidence>
<dbReference type="EMBL" id="WNWQ01000147">
    <property type="protein sequence ID" value="KAE9976740.1"/>
    <property type="molecule type" value="Genomic_DNA"/>
</dbReference>
<dbReference type="Proteomes" id="UP000447873">
    <property type="component" value="Unassembled WGS sequence"/>
</dbReference>
<dbReference type="PIRSF" id="PIRSF000777">
    <property type="entry name" value="RNA_polIII_C31"/>
    <property type="match status" value="1"/>
</dbReference>
<dbReference type="EMBL" id="WNWS01000027">
    <property type="protein sequence ID" value="KAE9986695.1"/>
    <property type="molecule type" value="Genomic_DNA"/>
</dbReference>
<evidence type="ECO:0000256" key="2">
    <source>
        <dbReference type="ARBA" id="ARBA00008352"/>
    </source>
</evidence>
<dbReference type="Proteomes" id="UP000433883">
    <property type="component" value="Unassembled WGS sequence"/>
</dbReference>
<evidence type="ECO:0000313" key="7">
    <source>
        <dbReference type="EMBL" id="KAE9982756.1"/>
    </source>
</evidence>
<dbReference type="InterPro" id="IPR024661">
    <property type="entry name" value="RNA_pol_III_Rpc31"/>
</dbReference>
<accession>A0A8H3V634</accession>
<gene>
    <name evidence="6" type="ORF">BLS_001872</name>
    <name evidence="7" type="ORF">EG327_005764</name>
    <name evidence="8" type="ORF">EG328_005022</name>
</gene>
<feature type="compositionally biased region" description="Gly residues" evidence="5">
    <location>
        <begin position="254"/>
        <end position="264"/>
    </location>
</feature>
<dbReference type="EMBL" id="WNWR01000333">
    <property type="protein sequence ID" value="KAE9982756.1"/>
    <property type="molecule type" value="Genomic_DNA"/>
</dbReference>
<dbReference type="GO" id="GO:0005666">
    <property type="term" value="C:RNA polymerase III complex"/>
    <property type="evidence" value="ECO:0007669"/>
    <property type="project" value="UniProtKB-UniRule"/>
</dbReference>
<evidence type="ECO:0000313" key="6">
    <source>
        <dbReference type="EMBL" id="KAE9976740.1"/>
    </source>
</evidence>
<dbReference type="OrthoDB" id="5377312at2759"/>
<feature type="region of interest" description="Disordered" evidence="5">
    <location>
        <begin position="1"/>
        <end position="44"/>
    </location>
</feature>
<sequence length="264" mass="29403">MAARGGRGGGAGRGARRGPGGLEAENKFKVSYDPKPTYPVSHNVPHLTSAVKNKQAHTQKEMEHPPPRIDANDWEADCVMYMKDIIRRRKLEPYFVPAVAGDSRVSKSRAATATAKFNPFTGPATYSHKYHAPVRTAPDFTGKSWLKNILPLELHHVVDPTVPKPAWFDEHDKRMAATAAANVKKPVKGVTNLNLIDGNEEEDEEEDPDKEAEPEEQDENWEEDEDEDMDYEKGEKDDYNAEQYFDNGEDDGEAFGGDADGGDY</sequence>
<evidence type="ECO:0000256" key="4">
    <source>
        <dbReference type="PIRNR" id="PIRNR000777"/>
    </source>
</evidence>
<proteinExistence type="inferred from homology"/>
<comment type="similarity">
    <text evidence="2 4">Belongs to the eukaryotic RPC7 RNA polymerase subunit family.</text>
</comment>
<feature type="compositionally biased region" description="Gly residues" evidence="5">
    <location>
        <begin position="1"/>
        <end position="21"/>
    </location>
</feature>
<name>A0A8H3V634_VENIN</name>
<feature type="compositionally biased region" description="Acidic residues" evidence="5">
    <location>
        <begin position="198"/>
        <end position="230"/>
    </location>
</feature>
<feature type="region of interest" description="Disordered" evidence="5">
    <location>
        <begin position="191"/>
        <end position="264"/>
    </location>
</feature>
<protein>
    <recommendedName>
        <fullName evidence="4">DNA-directed RNA polymerase III subunit</fullName>
    </recommendedName>
</protein>
<dbReference type="Proteomes" id="UP000490939">
    <property type="component" value="Unassembled WGS sequence"/>
</dbReference>
<dbReference type="PANTHER" id="PTHR15367:SF2">
    <property type="entry name" value="DNA-DIRECTED RNA POLYMERASE III SUBUNIT"/>
    <property type="match status" value="1"/>
</dbReference>
<evidence type="ECO:0000313" key="9">
    <source>
        <dbReference type="Proteomes" id="UP000447873"/>
    </source>
</evidence>